<dbReference type="GeneID" id="110803200"/>
<dbReference type="PANTHER" id="PTHR31446:SF2">
    <property type="entry name" value="ACID PHOSPHATASE_VANADIUM-DEPENDENT HALOPEROXIDASE-RELATED PROTEIN"/>
    <property type="match status" value="1"/>
</dbReference>
<dbReference type="CDD" id="cd01610">
    <property type="entry name" value="PAP2_like"/>
    <property type="match status" value="1"/>
</dbReference>
<proteinExistence type="predicted"/>
<keyword evidence="2" id="KW-1185">Reference proteome</keyword>
<dbReference type="OrthoDB" id="1909848at2759"/>
<dbReference type="Proteomes" id="UP000813463">
    <property type="component" value="Chromosome 1"/>
</dbReference>
<protein>
    <recommendedName>
        <fullName evidence="4">Phosphatidic acid phosphatase type 2/haloperoxidase domain-containing protein</fullName>
    </recommendedName>
</protein>
<evidence type="ECO:0008006" key="4">
    <source>
        <dbReference type="Google" id="ProtNLM"/>
    </source>
</evidence>
<reference evidence="3" key="2">
    <citation type="submission" date="2025-08" db="UniProtKB">
        <authorList>
            <consortium name="RefSeq"/>
        </authorList>
    </citation>
    <scope>IDENTIFICATION</scope>
    <source>
        <tissue evidence="3">Leaf</tissue>
    </source>
</reference>
<dbReference type="Pfam" id="PF02681">
    <property type="entry name" value="DUF212"/>
    <property type="match status" value="1"/>
</dbReference>
<dbReference type="AlphaFoldDB" id="A0A9R0JAT4"/>
<organism evidence="2 3">
    <name type="scientific">Spinacia oleracea</name>
    <name type="common">Spinach</name>
    <dbReference type="NCBI Taxonomy" id="3562"/>
    <lineage>
        <taxon>Eukaryota</taxon>
        <taxon>Viridiplantae</taxon>
        <taxon>Streptophyta</taxon>
        <taxon>Embryophyta</taxon>
        <taxon>Tracheophyta</taxon>
        <taxon>Spermatophyta</taxon>
        <taxon>Magnoliopsida</taxon>
        <taxon>eudicotyledons</taxon>
        <taxon>Gunneridae</taxon>
        <taxon>Pentapetalae</taxon>
        <taxon>Caryophyllales</taxon>
        <taxon>Chenopodiaceae</taxon>
        <taxon>Chenopodioideae</taxon>
        <taxon>Anserineae</taxon>
        <taxon>Spinacia</taxon>
    </lineage>
</organism>
<sequence length="252" mass="27346">MAVNCCSLPNTSNPRTPISFFKLNKKKHNPCHFHFPLNSSSSLSKFTCQLHIGFDEIVTITQNKVLIAAGVSAAVGQLAKPFTSVLFYGKSFDIRAVVQAGGFPSTHSSAVVAAATSLALERGFSDSIFGMSVVYAGLIMYDAQGVRREVGIHARTLNKLLLEDQMKSVTKDRDNNIDSESEKLSVGNSKEQTTATQLLGTRLQNSTAEKEKEIQRTTSYKPLKESIGHTEVEVIAGAIFGFLVTLTVNAIM</sequence>
<feature type="compositionally biased region" description="Basic and acidic residues" evidence="1">
    <location>
        <begin position="172"/>
        <end position="183"/>
    </location>
</feature>
<dbReference type="KEGG" id="soe:110803200"/>
<evidence type="ECO:0000256" key="1">
    <source>
        <dbReference type="SAM" id="MobiDB-lite"/>
    </source>
</evidence>
<name>A0A9R0JAT4_SPIOL</name>
<evidence type="ECO:0000313" key="3">
    <source>
        <dbReference type="RefSeq" id="XP_021864381.1"/>
    </source>
</evidence>
<accession>A0A9R0JAT4</accession>
<dbReference type="PANTHER" id="PTHR31446">
    <property type="entry name" value="ACID PHOSPHATASE/VANADIUM-DEPENDENT HALOPEROXIDASE-RELATED PROTEIN"/>
    <property type="match status" value="1"/>
</dbReference>
<dbReference type="InterPro" id="IPR003832">
    <property type="entry name" value="DUF212"/>
</dbReference>
<reference evidence="2" key="1">
    <citation type="journal article" date="2021" name="Nat. Commun.">
        <title>Genomic analyses provide insights into spinach domestication and the genetic basis of agronomic traits.</title>
        <authorList>
            <person name="Cai X."/>
            <person name="Sun X."/>
            <person name="Xu C."/>
            <person name="Sun H."/>
            <person name="Wang X."/>
            <person name="Ge C."/>
            <person name="Zhang Z."/>
            <person name="Wang Q."/>
            <person name="Fei Z."/>
            <person name="Jiao C."/>
            <person name="Wang Q."/>
        </authorList>
    </citation>
    <scope>NUCLEOTIDE SEQUENCE [LARGE SCALE GENOMIC DNA]</scope>
    <source>
        <strain evidence="2">cv. Varoflay</strain>
    </source>
</reference>
<evidence type="ECO:0000313" key="2">
    <source>
        <dbReference type="Proteomes" id="UP000813463"/>
    </source>
</evidence>
<gene>
    <name evidence="3" type="primary">LOC110803200</name>
</gene>
<feature type="region of interest" description="Disordered" evidence="1">
    <location>
        <begin position="172"/>
        <end position="191"/>
    </location>
</feature>
<dbReference type="RefSeq" id="XP_021864381.1">
    <property type="nucleotide sequence ID" value="XM_022008689.2"/>
</dbReference>